<dbReference type="Proteomes" id="UP000178606">
    <property type="component" value="Unassembled WGS sequence"/>
</dbReference>
<dbReference type="AlphaFoldDB" id="A0A1F6C760"/>
<comment type="caution">
    <text evidence="1">The sequence shown here is derived from an EMBL/GenBank/DDBJ whole genome shotgun (WGS) entry which is preliminary data.</text>
</comment>
<gene>
    <name evidence="1" type="ORF">A3F84_11220</name>
</gene>
<reference evidence="1 2" key="1">
    <citation type="journal article" date="2016" name="Nat. Commun.">
        <title>Thousands of microbial genomes shed light on interconnected biogeochemical processes in an aquifer system.</title>
        <authorList>
            <person name="Anantharaman K."/>
            <person name="Brown C.T."/>
            <person name="Hug L.A."/>
            <person name="Sharon I."/>
            <person name="Castelle C.J."/>
            <person name="Probst A.J."/>
            <person name="Thomas B.C."/>
            <person name="Singh A."/>
            <person name="Wilkins M.J."/>
            <person name="Karaoz U."/>
            <person name="Brodie E.L."/>
            <person name="Williams K.H."/>
            <person name="Hubbard S.S."/>
            <person name="Banfield J.F."/>
        </authorList>
    </citation>
    <scope>NUCLEOTIDE SEQUENCE [LARGE SCALE GENOMIC DNA]</scope>
    <source>
        <strain evidence="2">RIFCSPLOWO2_12_FULL_64_10</strain>
    </source>
</reference>
<dbReference type="SUPFAM" id="SSF53254">
    <property type="entry name" value="Phosphoglycerate mutase-like"/>
    <property type="match status" value="1"/>
</dbReference>
<proteinExistence type="predicted"/>
<dbReference type="InterPro" id="IPR029033">
    <property type="entry name" value="His_PPase_superfam"/>
</dbReference>
<evidence type="ECO:0000313" key="1">
    <source>
        <dbReference type="EMBL" id="OGG44922.1"/>
    </source>
</evidence>
<name>A0A1F6C760_HANXR</name>
<sequence length="192" mass="21476">MRLSQQGREDVQRTARLLSLLRVDAVYTSPLLPARQSAQILAHGHSGIEIRKLAWLVEVRTSWQGEPRSAQDTIENFSYYNPLRGEGDETIQDVFDRMDRALRYVAKRHPGQTVICVSHGDPIKILGLPYSGKDLTHESMLAPDPPEASVAAFQFLEEKAPPVLDLWIPRAVIRPRIVPRGQQQPAPAPTSA</sequence>
<dbReference type="InterPro" id="IPR013078">
    <property type="entry name" value="His_Pase_superF_clade-1"/>
</dbReference>
<evidence type="ECO:0000313" key="2">
    <source>
        <dbReference type="Proteomes" id="UP000178606"/>
    </source>
</evidence>
<dbReference type="CDD" id="cd07067">
    <property type="entry name" value="HP_PGM_like"/>
    <property type="match status" value="1"/>
</dbReference>
<dbReference type="Gene3D" id="3.40.50.1240">
    <property type="entry name" value="Phosphoglycerate mutase-like"/>
    <property type="match status" value="1"/>
</dbReference>
<protein>
    <recommendedName>
        <fullName evidence="3">Phosphoglycerate mutase</fullName>
    </recommendedName>
</protein>
<evidence type="ECO:0008006" key="3">
    <source>
        <dbReference type="Google" id="ProtNLM"/>
    </source>
</evidence>
<dbReference type="Pfam" id="PF00300">
    <property type="entry name" value="His_Phos_1"/>
    <property type="match status" value="1"/>
</dbReference>
<organism evidence="1 2">
    <name type="scientific">Handelsmanbacteria sp. (strain RIFCSPLOWO2_12_FULL_64_10)</name>
    <dbReference type="NCBI Taxonomy" id="1817868"/>
    <lineage>
        <taxon>Bacteria</taxon>
        <taxon>Candidatus Handelsmaniibacteriota</taxon>
    </lineage>
</organism>
<accession>A0A1F6C760</accession>
<dbReference type="EMBL" id="MFKF01000392">
    <property type="protein sequence ID" value="OGG44922.1"/>
    <property type="molecule type" value="Genomic_DNA"/>
</dbReference>